<dbReference type="EMBL" id="BMAW01066861">
    <property type="protein sequence ID" value="GFT56759.1"/>
    <property type="molecule type" value="Genomic_DNA"/>
</dbReference>
<organism evidence="1 2">
    <name type="scientific">Nephila pilipes</name>
    <name type="common">Giant wood spider</name>
    <name type="synonym">Nephila maculata</name>
    <dbReference type="NCBI Taxonomy" id="299642"/>
    <lineage>
        <taxon>Eukaryota</taxon>
        <taxon>Metazoa</taxon>
        <taxon>Ecdysozoa</taxon>
        <taxon>Arthropoda</taxon>
        <taxon>Chelicerata</taxon>
        <taxon>Arachnida</taxon>
        <taxon>Araneae</taxon>
        <taxon>Araneomorphae</taxon>
        <taxon>Entelegynae</taxon>
        <taxon>Araneoidea</taxon>
        <taxon>Nephilidae</taxon>
        <taxon>Nephila</taxon>
    </lineage>
</organism>
<evidence type="ECO:0000313" key="1">
    <source>
        <dbReference type="EMBL" id="GFT56759.1"/>
    </source>
</evidence>
<reference evidence="1" key="1">
    <citation type="submission" date="2020-08" db="EMBL/GenBank/DDBJ databases">
        <title>Multicomponent nature underlies the extraordinary mechanical properties of spider dragline silk.</title>
        <authorList>
            <person name="Kono N."/>
            <person name="Nakamura H."/>
            <person name="Mori M."/>
            <person name="Yoshida Y."/>
            <person name="Ohtoshi R."/>
            <person name="Malay A.D."/>
            <person name="Moran D.A.P."/>
            <person name="Tomita M."/>
            <person name="Numata K."/>
            <person name="Arakawa K."/>
        </authorList>
    </citation>
    <scope>NUCLEOTIDE SEQUENCE</scope>
</reference>
<proteinExistence type="predicted"/>
<protein>
    <submittedName>
        <fullName evidence="1">Uncharacterized protein</fullName>
    </submittedName>
</protein>
<name>A0A8X6PA30_NEPPI</name>
<dbReference type="AlphaFoldDB" id="A0A8X6PA30"/>
<gene>
    <name evidence="1" type="ORF">NPIL_92651</name>
</gene>
<keyword evidence="2" id="KW-1185">Reference proteome</keyword>
<comment type="caution">
    <text evidence="1">The sequence shown here is derived from an EMBL/GenBank/DDBJ whole genome shotgun (WGS) entry which is preliminary data.</text>
</comment>
<evidence type="ECO:0000313" key="2">
    <source>
        <dbReference type="Proteomes" id="UP000887013"/>
    </source>
</evidence>
<accession>A0A8X6PA30</accession>
<dbReference type="Proteomes" id="UP000887013">
    <property type="component" value="Unassembled WGS sequence"/>
</dbReference>
<sequence length="99" mass="11099">MVVGNKVALKRIPEKNSTFSFSLRGAGATKGVSVQNRLSGSEKPITEPGFLRQPRYSRKMHIVEAPKSFEDTQKVKEDAWNAAMVNELNNRAKERIGHM</sequence>